<feature type="active site" description="Nucleophile" evidence="3">
    <location>
        <position position="144"/>
    </location>
</feature>
<dbReference type="Gene3D" id="3.40.50.1820">
    <property type="entry name" value="alpha/beta hydrolase"/>
    <property type="match status" value="1"/>
</dbReference>
<evidence type="ECO:0000313" key="7">
    <source>
        <dbReference type="Proteomes" id="UP001203297"/>
    </source>
</evidence>
<dbReference type="PIRSF" id="PIRSF000443">
    <property type="entry name" value="Homoser_Ac_trans"/>
    <property type="match status" value="1"/>
</dbReference>
<organism evidence="6 7">
    <name type="scientific">Multifurca ochricompacta</name>
    <dbReference type="NCBI Taxonomy" id="376703"/>
    <lineage>
        <taxon>Eukaryota</taxon>
        <taxon>Fungi</taxon>
        <taxon>Dikarya</taxon>
        <taxon>Basidiomycota</taxon>
        <taxon>Agaricomycotina</taxon>
        <taxon>Agaricomycetes</taxon>
        <taxon>Russulales</taxon>
        <taxon>Russulaceae</taxon>
        <taxon>Multifurca</taxon>
    </lineage>
</organism>
<dbReference type="GO" id="GO:0009092">
    <property type="term" value="P:homoserine metabolic process"/>
    <property type="evidence" value="ECO:0007669"/>
    <property type="project" value="TreeGrafter"/>
</dbReference>
<protein>
    <submittedName>
        <fullName evidence="6">Homoserine O-acetyltransferase</fullName>
    </submittedName>
</protein>
<evidence type="ECO:0000256" key="1">
    <source>
        <dbReference type="ARBA" id="ARBA00006886"/>
    </source>
</evidence>
<evidence type="ECO:0000256" key="4">
    <source>
        <dbReference type="SAM" id="MobiDB-lite"/>
    </source>
</evidence>
<dbReference type="InterPro" id="IPR000073">
    <property type="entry name" value="AB_hydrolase_1"/>
</dbReference>
<feature type="domain" description="AB hydrolase-1" evidence="5">
    <location>
        <begin position="48"/>
        <end position="369"/>
    </location>
</feature>
<gene>
    <name evidence="6" type="ORF">B0F90DRAFT_1771305</name>
</gene>
<dbReference type="NCBIfam" id="TIGR01392">
    <property type="entry name" value="homoserO_Ac_trn"/>
    <property type="match status" value="1"/>
</dbReference>
<dbReference type="EMBL" id="WTXG01000127">
    <property type="protein sequence ID" value="KAI0292251.1"/>
    <property type="molecule type" value="Genomic_DNA"/>
</dbReference>
<evidence type="ECO:0000313" key="6">
    <source>
        <dbReference type="EMBL" id="KAI0292251.1"/>
    </source>
</evidence>
<dbReference type="Proteomes" id="UP001203297">
    <property type="component" value="Unassembled WGS sequence"/>
</dbReference>
<name>A0AAD4QJN9_9AGAM</name>
<dbReference type="InterPro" id="IPR029058">
    <property type="entry name" value="AB_hydrolase_fold"/>
</dbReference>
<reference evidence="6" key="1">
    <citation type="journal article" date="2022" name="New Phytol.">
        <title>Evolutionary transition to the ectomycorrhizal habit in the genomes of a hyperdiverse lineage of mushroom-forming fungi.</title>
        <authorList>
            <person name="Looney B."/>
            <person name="Miyauchi S."/>
            <person name="Morin E."/>
            <person name="Drula E."/>
            <person name="Courty P.E."/>
            <person name="Kohler A."/>
            <person name="Kuo A."/>
            <person name="LaButti K."/>
            <person name="Pangilinan J."/>
            <person name="Lipzen A."/>
            <person name="Riley R."/>
            <person name="Andreopoulos W."/>
            <person name="He G."/>
            <person name="Johnson J."/>
            <person name="Nolan M."/>
            <person name="Tritt A."/>
            <person name="Barry K.W."/>
            <person name="Grigoriev I.V."/>
            <person name="Nagy L.G."/>
            <person name="Hibbett D."/>
            <person name="Henrissat B."/>
            <person name="Matheny P.B."/>
            <person name="Labbe J."/>
            <person name="Martin F.M."/>
        </authorList>
    </citation>
    <scope>NUCLEOTIDE SEQUENCE</scope>
    <source>
        <strain evidence="6">BPL690</strain>
    </source>
</reference>
<keyword evidence="2" id="KW-0808">Transferase</keyword>
<dbReference type="Pfam" id="PF00561">
    <property type="entry name" value="Abhydrolase_1"/>
    <property type="match status" value="1"/>
</dbReference>
<dbReference type="HAMAP" id="MF_00296">
    <property type="entry name" value="MetX_acyltransf"/>
    <property type="match status" value="1"/>
</dbReference>
<feature type="active site" evidence="3">
    <location>
        <position position="335"/>
    </location>
</feature>
<evidence type="ECO:0000259" key="5">
    <source>
        <dbReference type="Pfam" id="PF00561"/>
    </source>
</evidence>
<dbReference type="PANTHER" id="PTHR32268:SF11">
    <property type="entry name" value="HOMOSERINE O-ACETYLTRANSFERASE"/>
    <property type="match status" value="1"/>
</dbReference>
<sequence>MTSHHQLSSLIAQSFYNVKSFQLECGIVLRDVPVAYKTWGLLNEAADNVMVICHAFTGSADVEDWWGPLMGRGKSFDANRFFIVCINVIGSPYGTVSPIAMNPSTEKHYGPEFPATTIRDDVRLHKLVLDHLGVSSVAVAIGGSMGGMAVLEWPLCTPKGYVRHIVPIATSIRHSAWCISWGEAQRQSIYSDPEYADGYYTAQPTSGLAAARMTALLTYRSRDSFESRFGRTPQRGSTGGAAELLTPPRSPHTTPEDSLAAHNDGLRNTRVAPGPLTSPTPLFSAHKFVARFDANCYIHITRKLDTHDIARGRGSPAEVLAQLPARALVIGVETDGLFMLSEQREIAAGIPDAELVVIKSEDGHDGFLLEFEQINTHIMHFLKKEFPEIYRDGSDEAPTESFEIQKTSVFGEAEADLTRW</sequence>
<evidence type="ECO:0000256" key="3">
    <source>
        <dbReference type="PIRSR" id="PIRSR000443-1"/>
    </source>
</evidence>
<dbReference type="AlphaFoldDB" id="A0AAD4QJN9"/>
<evidence type="ECO:0000256" key="2">
    <source>
        <dbReference type="ARBA" id="ARBA00022679"/>
    </source>
</evidence>
<proteinExistence type="inferred from homology"/>
<keyword evidence="7" id="KW-1185">Reference proteome</keyword>
<comment type="caution">
    <text evidence="6">The sequence shown here is derived from an EMBL/GenBank/DDBJ whole genome shotgun (WGS) entry which is preliminary data.</text>
</comment>
<accession>A0AAD4QJN9</accession>
<feature type="region of interest" description="Disordered" evidence="4">
    <location>
        <begin position="227"/>
        <end position="272"/>
    </location>
</feature>
<dbReference type="PANTHER" id="PTHR32268">
    <property type="entry name" value="HOMOSERINE O-ACETYLTRANSFERASE"/>
    <property type="match status" value="1"/>
</dbReference>
<comment type="similarity">
    <text evidence="1">Belongs to the AB hydrolase superfamily. MetX family.</text>
</comment>
<dbReference type="GO" id="GO:0009086">
    <property type="term" value="P:methionine biosynthetic process"/>
    <property type="evidence" value="ECO:0007669"/>
    <property type="project" value="TreeGrafter"/>
</dbReference>
<feature type="active site" evidence="3">
    <location>
        <position position="364"/>
    </location>
</feature>
<dbReference type="InterPro" id="IPR008220">
    <property type="entry name" value="HAT_MetX-like"/>
</dbReference>
<dbReference type="SUPFAM" id="SSF53474">
    <property type="entry name" value="alpha/beta-Hydrolases"/>
    <property type="match status" value="1"/>
</dbReference>
<dbReference type="GO" id="GO:0004414">
    <property type="term" value="F:homoserine O-acetyltransferase activity"/>
    <property type="evidence" value="ECO:0007669"/>
    <property type="project" value="TreeGrafter"/>
</dbReference>